<dbReference type="EMBL" id="BARV01013663">
    <property type="protein sequence ID" value="GAI24949.1"/>
    <property type="molecule type" value="Genomic_DNA"/>
</dbReference>
<sequence>KFIGWFTSKENEIRKVKGGCGLTNARKSTFASPEFAAAYPSDFVKAQMDMMAVQRMCILQIPEWPEIGDYLGIKLEELFAKAAAGKPYLDIANP</sequence>
<feature type="non-terminal residue" evidence="1">
    <location>
        <position position="1"/>
    </location>
</feature>
<accession>X1P222</accession>
<comment type="caution">
    <text evidence="1">The sequence shown here is derived from an EMBL/GenBank/DDBJ whole genome shotgun (WGS) entry which is preliminary data.</text>
</comment>
<organism evidence="1">
    <name type="scientific">marine sediment metagenome</name>
    <dbReference type="NCBI Taxonomy" id="412755"/>
    <lineage>
        <taxon>unclassified sequences</taxon>
        <taxon>metagenomes</taxon>
        <taxon>ecological metagenomes</taxon>
    </lineage>
</organism>
<protein>
    <submittedName>
        <fullName evidence="1">Uncharacterized protein</fullName>
    </submittedName>
</protein>
<name>X1P222_9ZZZZ</name>
<dbReference type="AlphaFoldDB" id="X1P222"/>
<reference evidence="1" key="1">
    <citation type="journal article" date="2014" name="Front. Microbiol.">
        <title>High frequency of phylogenetically diverse reductive dehalogenase-homologous genes in deep subseafloor sedimentary metagenomes.</title>
        <authorList>
            <person name="Kawai M."/>
            <person name="Futagami T."/>
            <person name="Toyoda A."/>
            <person name="Takaki Y."/>
            <person name="Nishi S."/>
            <person name="Hori S."/>
            <person name="Arai W."/>
            <person name="Tsubouchi T."/>
            <person name="Morono Y."/>
            <person name="Uchiyama I."/>
            <person name="Ito T."/>
            <person name="Fujiyama A."/>
            <person name="Inagaki F."/>
            <person name="Takami H."/>
        </authorList>
    </citation>
    <scope>NUCLEOTIDE SEQUENCE</scope>
    <source>
        <strain evidence="1">Expedition CK06-06</strain>
    </source>
</reference>
<proteinExistence type="predicted"/>
<evidence type="ECO:0000313" key="1">
    <source>
        <dbReference type="EMBL" id="GAI24949.1"/>
    </source>
</evidence>
<gene>
    <name evidence="1" type="ORF">S06H3_24507</name>
</gene>
<dbReference type="Gene3D" id="3.40.190.10">
    <property type="entry name" value="Periplasmic binding protein-like II"/>
    <property type="match status" value="2"/>
</dbReference>